<dbReference type="Pfam" id="PF02775">
    <property type="entry name" value="TPP_enzyme_C"/>
    <property type="match status" value="1"/>
</dbReference>
<comment type="similarity">
    <text evidence="1 3">Belongs to the TPP enzyme family.</text>
</comment>
<keyword evidence="8" id="KW-1185">Reference proteome</keyword>
<dbReference type="Gene3D" id="3.40.50.970">
    <property type="match status" value="2"/>
</dbReference>
<dbReference type="GO" id="GO:0009099">
    <property type="term" value="P:L-valine biosynthetic process"/>
    <property type="evidence" value="ECO:0007669"/>
    <property type="project" value="TreeGrafter"/>
</dbReference>
<evidence type="ECO:0000313" key="7">
    <source>
        <dbReference type="EMBL" id="SFS04081.1"/>
    </source>
</evidence>
<dbReference type="InterPro" id="IPR045229">
    <property type="entry name" value="TPP_enz"/>
</dbReference>
<dbReference type="EMBL" id="FOZN01000001">
    <property type="protein sequence ID" value="SFS04081.1"/>
    <property type="molecule type" value="Genomic_DNA"/>
</dbReference>
<dbReference type="CDD" id="cd07035">
    <property type="entry name" value="TPP_PYR_POX_like"/>
    <property type="match status" value="1"/>
</dbReference>
<protein>
    <submittedName>
        <fullName evidence="7">Acetolactate synthase-1/2/3 large subunit</fullName>
    </submittedName>
</protein>
<dbReference type="GO" id="GO:0000287">
    <property type="term" value="F:magnesium ion binding"/>
    <property type="evidence" value="ECO:0007669"/>
    <property type="project" value="InterPro"/>
</dbReference>
<dbReference type="GO" id="GO:0003984">
    <property type="term" value="F:acetolactate synthase activity"/>
    <property type="evidence" value="ECO:0007669"/>
    <property type="project" value="TreeGrafter"/>
</dbReference>
<reference evidence="7 8" key="1">
    <citation type="submission" date="2016-10" db="EMBL/GenBank/DDBJ databases">
        <authorList>
            <person name="Varghese N."/>
            <person name="Submissions S."/>
        </authorList>
    </citation>
    <scope>NUCLEOTIDE SEQUENCE [LARGE SCALE GENOMIC DNA]</scope>
    <source>
        <strain evidence="7 8">IAM 15147</strain>
    </source>
</reference>
<dbReference type="Proteomes" id="UP000198506">
    <property type="component" value="Unassembled WGS sequence"/>
</dbReference>
<dbReference type="NCBIfam" id="NF006052">
    <property type="entry name" value="PRK08199.1"/>
    <property type="match status" value="1"/>
</dbReference>
<evidence type="ECO:0000259" key="5">
    <source>
        <dbReference type="Pfam" id="PF02775"/>
    </source>
</evidence>
<organism evidence="7 8">
    <name type="scientific">Agrococcus baldri</name>
    <dbReference type="NCBI Taxonomy" id="153730"/>
    <lineage>
        <taxon>Bacteria</taxon>
        <taxon>Bacillati</taxon>
        <taxon>Actinomycetota</taxon>
        <taxon>Actinomycetes</taxon>
        <taxon>Micrococcales</taxon>
        <taxon>Microbacteriaceae</taxon>
        <taxon>Agrococcus</taxon>
    </lineage>
</organism>
<dbReference type="InterPro" id="IPR029061">
    <property type="entry name" value="THDP-binding"/>
</dbReference>
<evidence type="ECO:0000256" key="1">
    <source>
        <dbReference type="ARBA" id="ARBA00007812"/>
    </source>
</evidence>
<dbReference type="SUPFAM" id="SSF52467">
    <property type="entry name" value="DHS-like NAD/FAD-binding domain"/>
    <property type="match status" value="1"/>
</dbReference>
<dbReference type="GO" id="GO:0050660">
    <property type="term" value="F:flavin adenine dinucleotide binding"/>
    <property type="evidence" value="ECO:0007669"/>
    <property type="project" value="TreeGrafter"/>
</dbReference>
<dbReference type="PANTHER" id="PTHR18968">
    <property type="entry name" value="THIAMINE PYROPHOSPHATE ENZYMES"/>
    <property type="match status" value="1"/>
</dbReference>
<keyword evidence="2 3" id="KW-0786">Thiamine pyrophosphate</keyword>
<evidence type="ECO:0000259" key="4">
    <source>
        <dbReference type="Pfam" id="PF00205"/>
    </source>
</evidence>
<name>A0AA94KYZ2_9MICO</name>
<proteinExistence type="inferred from homology"/>
<gene>
    <name evidence="7" type="ORF">SAMN04487783_0827</name>
</gene>
<dbReference type="Pfam" id="PF00205">
    <property type="entry name" value="TPP_enzyme_M"/>
    <property type="match status" value="1"/>
</dbReference>
<dbReference type="GO" id="GO:0005948">
    <property type="term" value="C:acetolactate synthase complex"/>
    <property type="evidence" value="ECO:0007669"/>
    <property type="project" value="TreeGrafter"/>
</dbReference>
<evidence type="ECO:0000313" key="8">
    <source>
        <dbReference type="Proteomes" id="UP000198506"/>
    </source>
</evidence>
<dbReference type="Pfam" id="PF02776">
    <property type="entry name" value="TPP_enzyme_N"/>
    <property type="match status" value="1"/>
</dbReference>
<dbReference type="GO" id="GO:0030976">
    <property type="term" value="F:thiamine pyrophosphate binding"/>
    <property type="evidence" value="ECO:0007669"/>
    <property type="project" value="InterPro"/>
</dbReference>
<feature type="domain" description="Thiamine pyrophosphate enzyme central" evidence="4">
    <location>
        <begin position="205"/>
        <end position="322"/>
    </location>
</feature>
<evidence type="ECO:0000259" key="6">
    <source>
        <dbReference type="Pfam" id="PF02776"/>
    </source>
</evidence>
<feature type="domain" description="Thiamine pyrophosphate enzyme TPP-binding" evidence="5">
    <location>
        <begin position="400"/>
        <end position="548"/>
    </location>
</feature>
<dbReference type="InterPro" id="IPR011766">
    <property type="entry name" value="TPP_enzyme_TPP-bd"/>
</dbReference>
<dbReference type="InterPro" id="IPR012000">
    <property type="entry name" value="Thiamin_PyroP_enz_cen_dom"/>
</dbReference>
<comment type="caution">
    <text evidence="7">The sequence shown here is derived from an EMBL/GenBank/DDBJ whole genome shotgun (WGS) entry which is preliminary data.</text>
</comment>
<feature type="domain" description="Thiamine pyrophosphate enzyme N-terminal TPP-binding" evidence="6">
    <location>
        <begin position="19"/>
        <end position="131"/>
    </location>
</feature>
<dbReference type="Gene3D" id="3.40.50.1220">
    <property type="entry name" value="TPP-binding domain"/>
    <property type="match status" value="1"/>
</dbReference>
<evidence type="ECO:0000256" key="3">
    <source>
        <dbReference type="RuleBase" id="RU362132"/>
    </source>
</evidence>
<evidence type="ECO:0000256" key="2">
    <source>
        <dbReference type="ARBA" id="ARBA00023052"/>
    </source>
</evidence>
<dbReference type="CDD" id="cd00568">
    <property type="entry name" value="TPP_enzymes"/>
    <property type="match status" value="1"/>
</dbReference>
<accession>A0AA94KYZ2</accession>
<dbReference type="AlphaFoldDB" id="A0AA94KYZ2"/>
<dbReference type="FunFam" id="3.40.50.970:FF:000007">
    <property type="entry name" value="Acetolactate synthase"/>
    <property type="match status" value="1"/>
</dbReference>
<dbReference type="SUPFAM" id="SSF52518">
    <property type="entry name" value="Thiamin diphosphate-binding fold (THDP-binding)"/>
    <property type="match status" value="2"/>
</dbReference>
<dbReference type="InterPro" id="IPR029035">
    <property type="entry name" value="DHS-like_NAD/FAD-binding_dom"/>
</dbReference>
<dbReference type="PANTHER" id="PTHR18968:SF120">
    <property type="entry name" value="ACETOLACTATE SYNTHASE LARGE SUBUNIT"/>
    <property type="match status" value="1"/>
</dbReference>
<dbReference type="InterPro" id="IPR012001">
    <property type="entry name" value="Thiamin_PyroP_enz_TPP-bd_dom"/>
</dbReference>
<dbReference type="RefSeq" id="WP_318255314.1">
    <property type="nucleotide sequence ID" value="NZ_FOZN01000001.1"/>
</dbReference>
<sequence>MTTSTLQHTTRAQDAPPAMHVGRAIAASLELHGVQRVFSVPGESYLALLDGLHDVAIPNVVCRHEGGAAYMAEATGKLTGTPGVAMVTRGPGAANAFVAVHVAWQDASPMVLFVGLIPVADRGRDAFQEFDPNGWFGSQAKRVLVLDAPERASEVVAEAFRIARSGRPGPVIVGLPEDVVAAPFTGELRARLPVARGAVADDDREAILDALAGAERPLLLVGGEGWTPEAAKAVQGFAERNRLPVLQEWHATGRIPTDSPSFVGQLAFGGPPEGMRMLEDADVLVTVGAVLNDVTTGSYVARQNADARTIVVSLDPELRGGSGALSRHVLASPETFAKAIADAALPEHARRSAWTAQHHDRVVAERLDWSARADGRRGASMTRLIDAVAERLRDPLVTVGAGNHSAWAQLLPSVRYPAELATRNGSMGYSVPAALAAALEDPNREVVTIVGDGELLMNGQELATAAQEGAAFLVIAMDNGQYGTIRSHQERYYPGRVSGTQLTNPDFAALARAYGGHGETVRADGEIDGAVTRALAAVEEGRCALIHIVVDPDILLP</sequence>
<dbReference type="GO" id="GO:0009097">
    <property type="term" value="P:isoleucine biosynthetic process"/>
    <property type="evidence" value="ECO:0007669"/>
    <property type="project" value="TreeGrafter"/>
</dbReference>